<dbReference type="Proteomes" id="UP000823486">
    <property type="component" value="Unassembled WGS sequence"/>
</dbReference>
<reference evidence="2 3" key="1">
    <citation type="submission" date="2021-01" db="EMBL/GenBank/DDBJ databases">
        <title>Genomic Encyclopedia of Type Strains, Phase IV (KMG-IV): sequencing the most valuable type-strain genomes for metagenomic binning, comparative biology and taxonomic classification.</title>
        <authorList>
            <person name="Goeker M."/>
        </authorList>
    </citation>
    <scope>NUCLEOTIDE SEQUENCE [LARGE SCALE GENOMIC DNA]</scope>
    <source>
        <strain evidence="2 3">DSM 105482</strain>
    </source>
</reference>
<protein>
    <submittedName>
        <fullName evidence="2">Uncharacterized protein</fullName>
    </submittedName>
</protein>
<evidence type="ECO:0000313" key="2">
    <source>
        <dbReference type="EMBL" id="MBM7692022.1"/>
    </source>
</evidence>
<feature type="region of interest" description="Disordered" evidence="1">
    <location>
        <begin position="1"/>
        <end position="27"/>
    </location>
</feature>
<gene>
    <name evidence="2" type="ORF">JOC77_001449</name>
</gene>
<sequence length="48" mass="5656">MLKKERLFRVEGPTEREQPKRLSDEKGGALFYAQEKMTIKTAQKKDPF</sequence>
<name>A0ABS2QFZ7_9BACI</name>
<dbReference type="RefSeq" id="WP_204540721.1">
    <property type="nucleotide sequence ID" value="NZ_JAFBFI010000005.1"/>
</dbReference>
<organism evidence="2 3">
    <name type="scientific">Peribacillus deserti</name>
    <dbReference type="NCBI Taxonomy" id="673318"/>
    <lineage>
        <taxon>Bacteria</taxon>
        <taxon>Bacillati</taxon>
        <taxon>Bacillota</taxon>
        <taxon>Bacilli</taxon>
        <taxon>Bacillales</taxon>
        <taxon>Bacillaceae</taxon>
        <taxon>Peribacillus</taxon>
    </lineage>
</organism>
<dbReference type="EMBL" id="JAFBFI010000005">
    <property type="protein sequence ID" value="MBM7692022.1"/>
    <property type="molecule type" value="Genomic_DNA"/>
</dbReference>
<proteinExistence type="predicted"/>
<comment type="caution">
    <text evidence="2">The sequence shown here is derived from an EMBL/GenBank/DDBJ whole genome shotgun (WGS) entry which is preliminary data.</text>
</comment>
<accession>A0ABS2QFZ7</accession>
<keyword evidence="3" id="KW-1185">Reference proteome</keyword>
<evidence type="ECO:0000256" key="1">
    <source>
        <dbReference type="SAM" id="MobiDB-lite"/>
    </source>
</evidence>
<evidence type="ECO:0000313" key="3">
    <source>
        <dbReference type="Proteomes" id="UP000823486"/>
    </source>
</evidence>